<dbReference type="SUPFAM" id="SSF51206">
    <property type="entry name" value="cAMP-binding domain-like"/>
    <property type="match status" value="1"/>
</dbReference>
<proteinExistence type="predicted"/>
<dbReference type="PROSITE" id="PS50042">
    <property type="entry name" value="CNMP_BINDING_3"/>
    <property type="match status" value="1"/>
</dbReference>
<dbReference type="CDD" id="cd00038">
    <property type="entry name" value="CAP_ED"/>
    <property type="match status" value="1"/>
</dbReference>
<organism evidence="2 3">
    <name type="scientific">Pelotomaculum isophthalicicum JI</name>
    <dbReference type="NCBI Taxonomy" id="947010"/>
    <lineage>
        <taxon>Bacteria</taxon>
        <taxon>Bacillati</taxon>
        <taxon>Bacillota</taxon>
        <taxon>Clostridia</taxon>
        <taxon>Eubacteriales</taxon>
        <taxon>Desulfotomaculaceae</taxon>
        <taxon>Pelotomaculum</taxon>
    </lineage>
</organism>
<keyword evidence="3" id="KW-1185">Reference proteome</keyword>
<accession>A0A9X4H0X7</accession>
<dbReference type="RefSeq" id="WP_277442333.1">
    <property type="nucleotide sequence ID" value="NZ_JAKOAV010000002.1"/>
</dbReference>
<dbReference type="AlphaFoldDB" id="A0A9X4H0X7"/>
<evidence type="ECO:0000259" key="1">
    <source>
        <dbReference type="PROSITE" id="PS50042"/>
    </source>
</evidence>
<feature type="domain" description="Cyclic nucleotide-binding" evidence="1">
    <location>
        <begin position="10"/>
        <end position="54"/>
    </location>
</feature>
<sequence>MYEIISSIPLFSGLDRINLAKIIPEMERKSFAAGHIIFNQGDPGDSLFIIINVS</sequence>
<comment type="caution">
    <text evidence="2">The sequence shown here is derived from an EMBL/GenBank/DDBJ whole genome shotgun (WGS) entry which is preliminary data.</text>
</comment>
<dbReference type="InterPro" id="IPR000595">
    <property type="entry name" value="cNMP-bd_dom"/>
</dbReference>
<evidence type="ECO:0000313" key="2">
    <source>
        <dbReference type="EMBL" id="MDF9407156.1"/>
    </source>
</evidence>
<gene>
    <name evidence="2" type="ORF">L7E55_02095</name>
</gene>
<evidence type="ECO:0000313" key="3">
    <source>
        <dbReference type="Proteomes" id="UP001154312"/>
    </source>
</evidence>
<dbReference type="EMBL" id="JAKOAV010000002">
    <property type="protein sequence ID" value="MDF9407156.1"/>
    <property type="molecule type" value="Genomic_DNA"/>
</dbReference>
<protein>
    <submittedName>
        <fullName evidence="2">Cyclic nucleotide-binding domain-containing protein</fullName>
    </submittedName>
</protein>
<dbReference type="Gene3D" id="2.60.120.10">
    <property type="entry name" value="Jelly Rolls"/>
    <property type="match status" value="1"/>
</dbReference>
<dbReference type="InterPro" id="IPR014710">
    <property type="entry name" value="RmlC-like_jellyroll"/>
</dbReference>
<dbReference type="InterPro" id="IPR018490">
    <property type="entry name" value="cNMP-bd_dom_sf"/>
</dbReference>
<name>A0A9X4H0X7_9FIRM</name>
<dbReference type="Proteomes" id="UP001154312">
    <property type="component" value="Unassembled WGS sequence"/>
</dbReference>
<reference evidence="2" key="1">
    <citation type="submission" date="2022-02" db="EMBL/GenBank/DDBJ databases">
        <authorList>
            <person name="Leng L."/>
        </authorList>
    </citation>
    <scope>NUCLEOTIDE SEQUENCE</scope>
    <source>
        <strain evidence="2">JI</strain>
    </source>
</reference>